<dbReference type="Proteomes" id="UP001214576">
    <property type="component" value="Unassembled WGS sequence"/>
</dbReference>
<gene>
    <name evidence="1" type="ORF">MG293_011276</name>
</gene>
<sequence length="177" mass="19275">MLYAAPTDSEGKSARGIRCCEEAERISPDESHTLIGHLHKIKPQKQDGTDIREKTVFSKMGSSAYQAPSDPPRSNAKGDRISSLQRWFTLVENFMVSPSVENPELSSRPKIVHSLADVDEKCTSQAEAPYVLNAYCFPRKAMSKSAGREIVISTSCEEGAVLNAGADGNPFQTLASI</sequence>
<keyword evidence="2" id="KW-1185">Reference proteome</keyword>
<dbReference type="EMBL" id="JAKZEL010000012">
    <property type="protein sequence ID" value="KAI4539009.1"/>
    <property type="molecule type" value="Genomic_DNA"/>
</dbReference>
<organism evidence="1 2">
    <name type="scientific">Ovis ammon polii</name>
    <dbReference type="NCBI Taxonomy" id="230172"/>
    <lineage>
        <taxon>Eukaryota</taxon>
        <taxon>Metazoa</taxon>
        <taxon>Chordata</taxon>
        <taxon>Craniata</taxon>
        <taxon>Vertebrata</taxon>
        <taxon>Euteleostomi</taxon>
        <taxon>Mammalia</taxon>
        <taxon>Eutheria</taxon>
        <taxon>Laurasiatheria</taxon>
        <taxon>Artiodactyla</taxon>
        <taxon>Ruminantia</taxon>
        <taxon>Pecora</taxon>
        <taxon>Bovidae</taxon>
        <taxon>Caprinae</taxon>
        <taxon>Ovis</taxon>
    </lineage>
</organism>
<reference evidence="1" key="1">
    <citation type="submission" date="2022-03" db="EMBL/GenBank/DDBJ databases">
        <title>Genomic analyses of argali, domestic sheep and their hybrids provide insights into chromosomal evolution, heterosis and genetic basis of agronomic traits.</title>
        <authorList>
            <person name="Li M."/>
        </authorList>
    </citation>
    <scope>NUCLEOTIDE SEQUENCE</scope>
    <source>
        <strain evidence="1">CAU-MHL-2022a</strain>
        <tissue evidence="1">Skin</tissue>
    </source>
</reference>
<comment type="caution">
    <text evidence="1">The sequence shown here is derived from an EMBL/GenBank/DDBJ whole genome shotgun (WGS) entry which is preliminary data.</text>
</comment>
<evidence type="ECO:0000313" key="1">
    <source>
        <dbReference type="EMBL" id="KAI4539009.1"/>
    </source>
</evidence>
<protein>
    <submittedName>
        <fullName evidence="1">Uncharacterized protein</fullName>
    </submittedName>
</protein>
<evidence type="ECO:0000313" key="2">
    <source>
        <dbReference type="Proteomes" id="UP001214576"/>
    </source>
</evidence>
<accession>A0AAD4U6S2</accession>
<dbReference type="AlphaFoldDB" id="A0AAD4U6S2"/>
<proteinExistence type="predicted"/>
<name>A0AAD4U6S2_OVIAM</name>